<keyword evidence="2" id="KW-0808">Transferase</keyword>
<dbReference type="GO" id="GO:0008757">
    <property type="term" value="F:S-adenosylmethionine-dependent methyltransferase activity"/>
    <property type="evidence" value="ECO:0007669"/>
    <property type="project" value="InterPro"/>
</dbReference>
<dbReference type="AlphaFoldDB" id="A0A0T7H502"/>
<protein>
    <submittedName>
        <fullName evidence="2">Generic methyltransferase</fullName>
    </submittedName>
</protein>
<accession>A0A0T7H502</accession>
<proteinExistence type="predicted"/>
<dbReference type="InterPro" id="IPR013216">
    <property type="entry name" value="Methyltransf_11"/>
</dbReference>
<dbReference type="SUPFAM" id="SSF53335">
    <property type="entry name" value="S-adenosyl-L-methionine-dependent methyltransferases"/>
    <property type="match status" value="1"/>
</dbReference>
<gene>
    <name evidence="2" type="ORF">NGAL_HAMBI1189_55470</name>
</gene>
<reference evidence="2 3" key="1">
    <citation type="submission" date="2014-08" db="EMBL/GenBank/DDBJ databases">
        <authorList>
            <person name="Chen Y.-H."/>
        </authorList>
    </citation>
    <scope>NUCLEOTIDE SEQUENCE [LARGE SCALE GENOMIC DNA]</scope>
</reference>
<dbReference type="PANTHER" id="PTHR43861">
    <property type="entry name" value="TRANS-ACONITATE 2-METHYLTRANSFERASE-RELATED"/>
    <property type="match status" value="1"/>
</dbReference>
<dbReference type="Gene3D" id="3.40.50.150">
    <property type="entry name" value="Vaccinia Virus protein VP39"/>
    <property type="match status" value="1"/>
</dbReference>
<dbReference type="GO" id="GO:0032259">
    <property type="term" value="P:methylation"/>
    <property type="evidence" value="ECO:0007669"/>
    <property type="project" value="UniProtKB-KW"/>
</dbReference>
<sequence length="307" mass="33740">MTTVPRRLCPKCGAAAVVDDDQPIWPSNFACLNCGHAPTVCDGVPLYAPELADTISGFDPKSFEMLAEIEDEHFWFVPRNRMLVGLIEKYFPTARNVLEVGCGNGVVLTALARKGAKQHLVGSELHPSGLAVAAQRMGKNAELVQMDARHIMAENAFDVIGAFDVIEHIAEDEAVLRSAHRALRAGGGLVIAVPQHPWLWSTADEIAYHQRRYKRGELEAKLARNGFVVAYSTSYCTTLLPMMIISRVLERRRKKSVGEPTMPDLEAKPPRLVNAILRSILSFEVSTILAGMRYPVGGSRIVVAIRS</sequence>
<dbReference type="EMBL" id="CCRK01000022">
    <property type="protein sequence ID" value="CDZ54513.1"/>
    <property type="molecule type" value="Genomic_DNA"/>
</dbReference>
<evidence type="ECO:0000313" key="2">
    <source>
        <dbReference type="EMBL" id="CDZ54513.1"/>
    </source>
</evidence>
<organism evidence="2 3">
    <name type="scientific">Neorhizobium galegae bv. officinalis</name>
    <dbReference type="NCBI Taxonomy" id="323656"/>
    <lineage>
        <taxon>Bacteria</taxon>
        <taxon>Pseudomonadati</taxon>
        <taxon>Pseudomonadota</taxon>
        <taxon>Alphaproteobacteria</taxon>
        <taxon>Hyphomicrobiales</taxon>
        <taxon>Rhizobiaceae</taxon>
        <taxon>Rhizobium/Agrobacterium group</taxon>
        <taxon>Neorhizobium</taxon>
    </lineage>
</organism>
<feature type="domain" description="Methyltransferase type 11" evidence="1">
    <location>
        <begin position="98"/>
        <end position="191"/>
    </location>
</feature>
<evidence type="ECO:0000259" key="1">
    <source>
        <dbReference type="Pfam" id="PF08241"/>
    </source>
</evidence>
<dbReference type="Pfam" id="PF08241">
    <property type="entry name" value="Methyltransf_11"/>
    <property type="match status" value="1"/>
</dbReference>
<evidence type="ECO:0000313" key="3">
    <source>
        <dbReference type="Proteomes" id="UP000039660"/>
    </source>
</evidence>
<name>A0A0T7H502_NEOGA</name>
<keyword evidence="2" id="KW-0489">Methyltransferase</keyword>
<dbReference type="InterPro" id="IPR029063">
    <property type="entry name" value="SAM-dependent_MTases_sf"/>
</dbReference>
<dbReference type="Proteomes" id="UP000039660">
    <property type="component" value="Unassembled WGS sequence"/>
</dbReference>
<dbReference type="CDD" id="cd02440">
    <property type="entry name" value="AdoMet_MTases"/>
    <property type="match status" value="1"/>
</dbReference>